<accession>A0ACB7EG42</accession>
<name>A0ACB7EG42_NIBAL</name>
<organism evidence="1 2">
    <name type="scientific">Nibea albiflora</name>
    <name type="common">Yellow drum</name>
    <name type="synonym">Corvina albiflora</name>
    <dbReference type="NCBI Taxonomy" id="240163"/>
    <lineage>
        <taxon>Eukaryota</taxon>
        <taxon>Metazoa</taxon>
        <taxon>Chordata</taxon>
        <taxon>Craniata</taxon>
        <taxon>Vertebrata</taxon>
        <taxon>Euteleostomi</taxon>
        <taxon>Actinopterygii</taxon>
        <taxon>Neopterygii</taxon>
        <taxon>Teleostei</taxon>
        <taxon>Neoteleostei</taxon>
        <taxon>Acanthomorphata</taxon>
        <taxon>Eupercaria</taxon>
        <taxon>Sciaenidae</taxon>
        <taxon>Nibea</taxon>
    </lineage>
</organism>
<protein>
    <submittedName>
        <fullName evidence="1">Uncharacterized protein</fullName>
    </submittedName>
</protein>
<sequence length="169" mass="19036">DCNPVEREGEPIFVDEDGLLRLPAITEMDAGKYTCLVDISLDGKKYTAARSIQLTISDAMDLRSTLKRLLFFLGLCGICTGLVQENCKNYELQFERVYSVPGDVAMLNSTLVSSEVFNFTSVPYNITWYDPKTSQEMSNQTGRIVIYGETLWFLNIMLDDAGEYVSVVR</sequence>
<dbReference type="Proteomes" id="UP000805704">
    <property type="component" value="Chromosome 8"/>
</dbReference>
<reference evidence="1" key="1">
    <citation type="submission" date="2020-04" db="EMBL/GenBank/DDBJ databases">
        <title>A chromosome-scale assembly and high-density genetic map of the yellow drum (Nibea albiflora) genome.</title>
        <authorList>
            <person name="Xu D."/>
            <person name="Zhang W."/>
            <person name="Chen R."/>
            <person name="Tan P."/>
            <person name="Wang L."/>
            <person name="Song H."/>
            <person name="Tian L."/>
            <person name="Zhu Q."/>
            <person name="Wang B."/>
        </authorList>
    </citation>
    <scope>NUCLEOTIDE SEQUENCE</scope>
    <source>
        <strain evidence="1">ZJHYS-2018</strain>
    </source>
</reference>
<proteinExistence type="predicted"/>
<keyword evidence="2" id="KW-1185">Reference proteome</keyword>
<feature type="non-terminal residue" evidence="1">
    <location>
        <position position="1"/>
    </location>
</feature>
<gene>
    <name evidence="1" type="ORF">GBF38_018151</name>
</gene>
<comment type="caution">
    <text evidence="1">The sequence shown here is derived from an EMBL/GenBank/DDBJ whole genome shotgun (WGS) entry which is preliminary data.</text>
</comment>
<evidence type="ECO:0000313" key="1">
    <source>
        <dbReference type="EMBL" id="KAG8000874.1"/>
    </source>
</evidence>
<evidence type="ECO:0000313" key="2">
    <source>
        <dbReference type="Proteomes" id="UP000805704"/>
    </source>
</evidence>
<dbReference type="EMBL" id="CM024796">
    <property type="protein sequence ID" value="KAG8000874.1"/>
    <property type="molecule type" value="Genomic_DNA"/>
</dbReference>